<dbReference type="GO" id="GO:0042256">
    <property type="term" value="P:cytosolic ribosome assembly"/>
    <property type="evidence" value="ECO:0007669"/>
    <property type="project" value="UniProtKB-UniRule"/>
</dbReference>
<sequence>MTAQRNSIESARIAARAADRIKADDIAAFDVSQPLPITDLMLVATGESERQVIAIADEIQKDLYLQDGGRQPLTVDGRSEGRWIVLDFGDIVVHVMHREAHDFYGLERLWGDCPRVDLQLPPSSARPDSVDERVAVESGAEGSDV</sequence>
<dbReference type="STRING" id="1693.BMIN_0449"/>
<dbReference type="PANTHER" id="PTHR21043">
    <property type="entry name" value="IOJAP SUPERFAMILY ORTHOLOG"/>
    <property type="match status" value="1"/>
</dbReference>
<dbReference type="GO" id="GO:0043023">
    <property type="term" value="F:ribosomal large subunit binding"/>
    <property type="evidence" value="ECO:0007669"/>
    <property type="project" value="TreeGrafter"/>
</dbReference>
<dbReference type="PANTHER" id="PTHR21043:SF0">
    <property type="entry name" value="MITOCHONDRIAL ASSEMBLY OF RIBOSOMAL LARGE SUBUNIT PROTEIN 1"/>
    <property type="match status" value="1"/>
</dbReference>
<reference evidence="4 5" key="1">
    <citation type="submission" date="2014-03" db="EMBL/GenBank/DDBJ databases">
        <title>Genomics of Bifidobacteria.</title>
        <authorList>
            <person name="Ventura M."/>
            <person name="Milani C."/>
            <person name="Lugli G.A."/>
        </authorList>
    </citation>
    <scope>NUCLEOTIDE SEQUENCE [LARGE SCALE GENOMIC DNA]</scope>
    <source>
        <strain evidence="4 5">LMG 11592</strain>
    </source>
</reference>
<dbReference type="HAMAP" id="MF_01477">
    <property type="entry name" value="Iojap_RsfS"/>
    <property type="match status" value="1"/>
</dbReference>
<keyword evidence="5" id="KW-1185">Reference proteome</keyword>
<evidence type="ECO:0000256" key="3">
    <source>
        <dbReference type="SAM" id="MobiDB-lite"/>
    </source>
</evidence>
<protein>
    <recommendedName>
        <fullName evidence="2">Ribosomal silencing factor RsfS</fullName>
    </recommendedName>
</protein>
<organism evidence="4 5">
    <name type="scientific">Bifidobacterium minimum</name>
    <dbReference type="NCBI Taxonomy" id="1693"/>
    <lineage>
        <taxon>Bacteria</taxon>
        <taxon>Bacillati</taxon>
        <taxon>Actinomycetota</taxon>
        <taxon>Actinomycetes</taxon>
        <taxon>Bifidobacteriales</taxon>
        <taxon>Bifidobacteriaceae</taxon>
        <taxon>Bifidobacterium</taxon>
    </lineage>
</organism>
<evidence type="ECO:0000313" key="5">
    <source>
        <dbReference type="Proteomes" id="UP000029014"/>
    </source>
</evidence>
<comment type="function">
    <text evidence="2">Functions as a ribosomal silencing factor. Interacts with ribosomal protein uL14 (rplN), blocking formation of intersubunit bridge B8. Prevents association of the 30S and 50S ribosomal subunits and the formation of functional ribosomes, thus repressing translation.</text>
</comment>
<dbReference type="InterPro" id="IPR004394">
    <property type="entry name" value="Iojap/RsfS/C7orf30"/>
</dbReference>
<comment type="similarity">
    <text evidence="1 2">Belongs to the Iojap/RsfS family.</text>
</comment>
<dbReference type="RefSeq" id="WP_022860575.1">
    <property type="nucleotide sequence ID" value="NZ_JGZD01000009.1"/>
</dbReference>
<comment type="subunit">
    <text evidence="2">Interacts with ribosomal protein uL14 (rplN).</text>
</comment>
<keyword evidence="2" id="KW-0963">Cytoplasm</keyword>
<dbReference type="SUPFAM" id="SSF81301">
    <property type="entry name" value="Nucleotidyltransferase"/>
    <property type="match status" value="1"/>
</dbReference>
<dbReference type="eggNOG" id="COG0799">
    <property type="taxonomic scope" value="Bacteria"/>
</dbReference>
<evidence type="ECO:0000313" key="4">
    <source>
        <dbReference type="EMBL" id="KFI72552.1"/>
    </source>
</evidence>
<evidence type="ECO:0000256" key="1">
    <source>
        <dbReference type="ARBA" id="ARBA00010574"/>
    </source>
</evidence>
<comment type="caution">
    <text evidence="4">The sequence shown here is derived from an EMBL/GenBank/DDBJ whole genome shotgun (WGS) entry which is preliminary data.</text>
</comment>
<feature type="region of interest" description="Disordered" evidence="3">
    <location>
        <begin position="121"/>
        <end position="145"/>
    </location>
</feature>
<dbReference type="Proteomes" id="UP000029014">
    <property type="component" value="Unassembled WGS sequence"/>
</dbReference>
<proteinExistence type="inferred from homology"/>
<dbReference type="EMBL" id="JGZD01000009">
    <property type="protein sequence ID" value="KFI72552.1"/>
    <property type="molecule type" value="Genomic_DNA"/>
</dbReference>
<dbReference type="GO" id="GO:0017148">
    <property type="term" value="P:negative regulation of translation"/>
    <property type="evidence" value="ECO:0007669"/>
    <property type="project" value="UniProtKB-UniRule"/>
</dbReference>
<keyword evidence="2" id="KW-0810">Translation regulation</keyword>
<comment type="subcellular location">
    <subcellularLocation>
        <location evidence="2">Cytoplasm</location>
    </subcellularLocation>
</comment>
<gene>
    <name evidence="2" type="primary">rsfS</name>
    <name evidence="4" type="ORF">BMIN_0449</name>
</gene>
<dbReference type="Gene3D" id="3.30.460.10">
    <property type="entry name" value="Beta Polymerase, domain 2"/>
    <property type="match status" value="1"/>
</dbReference>
<keyword evidence="2" id="KW-0678">Repressor</keyword>
<name>A0A087BNF2_9BIFI</name>
<dbReference type="GO" id="GO:0005737">
    <property type="term" value="C:cytoplasm"/>
    <property type="evidence" value="ECO:0007669"/>
    <property type="project" value="UniProtKB-SubCell"/>
</dbReference>
<dbReference type="GO" id="GO:0090071">
    <property type="term" value="P:negative regulation of ribosome biogenesis"/>
    <property type="evidence" value="ECO:0007669"/>
    <property type="project" value="UniProtKB-UniRule"/>
</dbReference>
<dbReference type="InterPro" id="IPR043519">
    <property type="entry name" value="NT_sf"/>
</dbReference>
<accession>A0A087BNF2</accession>
<dbReference type="AlphaFoldDB" id="A0A087BNF2"/>
<evidence type="ECO:0000256" key="2">
    <source>
        <dbReference type="HAMAP-Rule" id="MF_01477"/>
    </source>
</evidence>
<dbReference type="Pfam" id="PF02410">
    <property type="entry name" value="RsfS"/>
    <property type="match status" value="1"/>
</dbReference>
<dbReference type="NCBIfam" id="TIGR00090">
    <property type="entry name" value="rsfS_iojap_ybeB"/>
    <property type="match status" value="1"/>
</dbReference>